<keyword evidence="2" id="KW-0472">Membrane</keyword>
<dbReference type="Proteomes" id="UP000570823">
    <property type="component" value="Unassembled WGS sequence"/>
</dbReference>
<feature type="region of interest" description="Disordered" evidence="1">
    <location>
        <begin position="80"/>
        <end position="99"/>
    </location>
</feature>
<dbReference type="InterPro" id="IPR021338">
    <property type="entry name" value="DUF2953"/>
</dbReference>
<name>A0A7K4HPC0_9EURY</name>
<evidence type="ECO:0000313" key="4">
    <source>
        <dbReference type="Proteomes" id="UP000570823"/>
    </source>
</evidence>
<accession>A0A7K4HPC0</accession>
<keyword evidence="2" id="KW-0812">Transmembrane</keyword>
<evidence type="ECO:0000313" key="3">
    <source>
        <dbReference type="EMBL" id="NVO67012.1"/>
    </source>
</evidence>
<dbReference type="Pfam" id="PF11167">
    <property type="entry name" value="DUF2953"/>
    <property type="match status" value="1"/>
</dbReference>
<dbReference type="RefSeq" id="WP_176788647.1">
    <property type="nucleotide sequence ID" value="NZ_JABXWR010000001.1"/>
</dbReference>
<sequence length="219" mass="23027">MGGGDLPVLLFFLALLALPLYALLLVPFEIRFSGGYEAGEVRGFCAFCWAVVSLRLLWTEGAPSAEVALGRSVLFSTPLGGGEEEAEKKTGEEEETAAGPGARKVLAAARAVLPGVLNLLGYTLARTRIACGRIRFRAGLDEPADTGMLYGIVQAVNGALMPTPFSIVMEPLFDGGEAAGRAEGRVLIERPLTILIAAALFAVSAPVRTAVWPLIRGEA</sequence>
<organism evidence="3 4">
    <name type="scientific">Methanofollis tationis</name>
    <dbReference type="NCBI Taxonomy" id="81417"/>
    <lineage>
        <taxon>Archaea</taxon>
        <taxon>Methanobacteriati</taxon>
        <taxon>Methanobacteriota</taxon>
        <taxon>Stenosarchaea group</taxon>
        <taxon>Methanomicrobia</taxon>
        <taxon>Methanomicrobiales</taxon>
        <taxon>Methanomicrobiaceae</taxon>
        <taxon>Methanofollis</taxon>
    </lineage>
</organism>
<keyword evidence="2" id="KW-1133">Transmembrane helix</keyword>
<dbReference type="EMBL" id="JABXWR010000001">
    <property type="protein sequence ID" value="NVO67012.1"/>
    <property type="molecule type" value="Genomic_DNA"/>
</dbReference>
<feature type="transmembrane region" description="Helical" evidence="2">
    <location>
        <begin position="6"/>
        <end position="26"/>
    </location>
</feature>
<protein>
    <submittedName>
        <fullName evidence="3">DUF2953 domain-containing protein</fullName>
    </submittedName>
</protein>
<reference evidence="3 4" key="1">
    <citation type="submission" date="2020-06" db="EMBL/GenBank/DDBJ databases">
        <title>Methanofollis fontis sp. nov., a methanogen isolated from marine sediments near a cold seep at Four-Way Closure Ridge offshore southwestern Taiwan.</title>
        <authorList>
            <person name="Chen S.-C."/>
            <person name="Teng N.-H."/>
            <person name="Lin Y.-S."/>
            <person name="Lai M.-C."/>
            <person name="Chen H.-H."/>
            <person name="Wang C.-C."/>
        </authorList>
    </citation>
    <scope>NUCLEOTIDE SEQUENCE [LARGE SCALE GENOMIC DNA]</scope>
    <source>
        <strain evidence="3 4">DSM 2702</strain>
    </source>
</reference>
<keyword evidence="4" id="KW-1185">Reference proteome</keyword>
<evidence type="ECO:0000256" key="2">
    <source>
        <dbReference type="SAM" id="Phobius"/>
    </source>
</evidence>
<evidence type="ECO:0000256" key="1">
    <source>
        <dbReference type="SAM" id="MobiDB-lite"/>
    </source>
</evidence>
<dbReference type="AlphaFoldDB" id="A0A7K4HPC0"/>
<comment type="caution">
    <text evidence="3">The sequence shown here is derived from an EMBL/GenBank/DDBJ whole genome shotgun (WGS) entry which is preliminary data.</text>
</comment>
<dbReference type="OrthoDB" id="112234at2157"/>
<proteinExistence type="predicted"/>
<gene>
    <name evidence="3" type="ORF">HWN36_06740</name>
</gene>